<proteinExistence type="predicted"/>
<comment type="caution">
    <text evidence="2">The sequence shown here is derived from an EMBL/GenBank/DDBJ whole genome shotgun (WGS) entry which is preliminary data.</text>
</comment>
<keyword evidence="1" id="KW-1133">Transmembrane helix</keyword>
<gene>
    <name evidence="2" type="ORF">C1O66_20315</name>
</gene>
<protein>
    <submittedName>
        <fullName evidence="2">Uncharacterized protein</fullName>
    </submittedName>
</protein>
<dbReference type="Proteomes" id="UP000235916">
    <property type="component" value="Unassembled WGS sequence"/>
</dbReference>
<dbReference type="OrthoDB" id="8881665at2"/>
<dbReference type="RefSeq" id="WP_102769854.1">
    <property type="nucleotide sequence ID" value="NZ_POSP01000004.1"/>
</dbReference>
<feature type="transmembrane region" description="Helical" evidence="1">
    <location>
        <begin position="17"/>
        <end position="36"/>
    </location>
</feature>
<keyword evidence="1" id="KW-0812">Transmembrane</keyword>
<keyword evidence="1" id="KW-0472">Membrane</keyword>
<dbReference type="EMBL" id="POSP01000004">
    <property type="protein sequence ID" value="PND36078.1"/>
    <property type="molecule type" value="Genomic_DNA"/>
</dbReference>
<sequence>MANRGPKIQFIRHGRRWCAWLAGGGALLAAGAWLWLQEPNGAVGAADAVAAPTSAHVATSASAGAPPALSPFWSLARDAEDRVLAEHYRQAGVATATPPPGSRISPEEWEARRVDARWCAEDGLRAGNGLSPLPGDSKSLSQAKSKQVDEAIRLLRTRNQPMFSAVAEWLQYRYAEDEAARGQAQENLQNLARSSRLPLAVFLALRAECVGGSVTCTRVPAALWAEVEPDNRLAWLAQLAETRQPQEQRRVLLRAAEAPRQFDYSRHVLHVLLSLPMSGSPGLRAASQVLLRADAAASEDLVGAPTLQHLCKTLHVRDAEVQRACTSLAEQLWRDSEDRQGHNLALALAAGSAVDKLVWGERAQELKLVEDQDAFETVAGIKDLQRQALGCGGHQAQFQQLADYAAFGEWRYLQGRQVVRAQAEALEQAKKSQP</sequence>
<evidence type="ECO:0000256" key="1">
    <source>
        <dbReference type="SAM" id="Phobius"/>
    </source>
</evidence>
<keyword evidence="3" id="KW-1185">Reference proteome</keyword>
<dbReference type="AlphaFoldDB" id="A0A2N8KRI4"/>
<reference evidence="2 3" key="1">
    <citation type="submission" date="2018-01" db="EMBL/GenBank/DDBJ databases">
        <title>Draft genome sequence of Paucibacter aquatile CR182 isolated from freshwater of the Nakdong River.</title>
        <authorList>
            <person name="Choi A."/>
            <person name="Chung E.J."/>
        </authorList>
    </citation>
    <scope>NUCLEOTIDE SEQUENCE [LARGE SCALE GENOMIC DNA]</scope>
    <source>
        <strain evidence="2 3">CR182</strain>
    </source>
</reference>
<evidence type="ECO:0000313" key="2">
    <source>
        <dbReference type="EMBL" id="PND36078.1"/>
    </source>
</evidence>
<name>A0A2N8KRI4_9BURK</name>
<accession>A0A2N8KRI4</accession>
<organism evidence="2 3">
    <name type="scientific">Kinneretia aquatilis</name>
    <dbReference type="NCBI Taxonomy" id="2070761"/>
    <lineage>
        <taxon>Bacteria</taxon>
        <taxon>Pseudomonadati</taxon>
        <taxon>Pseudomonadota</taxon>
        <taxon>Betaproteobacteria</taxon>
        <taxon>Burkholderiales</taxon>
        <taxon>Sphaerotilaceae</taxon>
        <taxon>Roseateles</taxon>
    </lineage>
</organism>
<evidence type="ECO:0000313" key="3">
    <source>
        <dbReference type="Proteomes" id="UP000235916"/>
    </source>
</evidence>